<gene>
    <name evidence="3" type="ordered locus">Spith_1626</name>
</gene>
<evidence type="ECO:0000313" key="3">
    <source>
        <dbReference type="EMBL" id="AEJ61887.1"/>
    </source>
</evidence>
<evidence type="ECO:0000259" key="2">
    <source>
        <dbReference type="Pfam" id="PF01370"/>
    </source>
</evidence>
<sequence>MRTVCVTGGCGFIGSHLVEALVEKGCTVKVLDNLSTGRKENIAHLDVELYEGDIRDPDEVVRALHGVDTIFHLAAQISVPASIEDPLTTEEINVRGTLNVLEAAKLHNVSTVVFASSAAVYGDSPECPKRLDMIPQPVSPYAITKLAGEYYVAMYQRLCGIRGVSARFFNVFGERQDPSSGYAAAVPAFISRALKGDPLTIFGDGEQTRDFIYVKDLVAYLIALAEEGEGLYNIGYGTYITINQLARTIISLCGTEASIVYTNPRPGDVRYSYADVDRITSLSVPLIGFEEGLQRTIEWFSTQEDPLHPRG</sequence>
<keyword evidence="4" id="KW-1185">Reference proteome</keyword>
<feature type="domain" description="NAD-dependent epimerase/dehydratase" evidence="2">
    <location>
        <begin position="4"/>
        <end position="235"/>
    </location>
</feature>
<dbReference type="InterPro" id="IPR001509">
    <property type="entry name" value="Epimerase_deHydtase"/>
</dbReference>
<dbReference type="PANTHER" id="PTHR43000">
    <property type="entry name" value="DTDP-D-GLUCOSE 4,6-DEHYDRATASE-RELATED"/>
    <property type="match status" value="1"/>
</dbReference>
<comment type="similarity">
    <text evidence="1">Belongs to the NAD(P)-dependent epimerase/dehydratase family.</text>
</comment>
<dbReference type="Gene3D" id="3.90.25.10">
    <property type="entry name" value="UDP-galactose 4-epimerase, domain 1"/>
    <property type="match status" value="1"/>
</dbReference>
<evidence type="ECO:0000256" key="1">
    <source>
        <dbReference type="ARBA" id="ARBA00007637"/>
    </source>
</evidence>
<dbReference type="Pfam" id="PF01370">
    <property type="entry name" value="Epimerase"/>
    <property type="match status" value="1"/>
</dbReference>
<name>G0GB78_WINT7</name>
<dbReference type="OrthoDB" id="9771073at2"/>
<evidence type="ECO:0000313" key="4">
    <source>
        <dbReference type="Proteomes" id="UP000007254"/>
    </source>
</evidence>
<proteinExistence type="inferred from homology"/>
<accession>G0GB78</accession>
<dbReference type="AlphaFoldDB" id="G0GB78"/>
<dbReference type="Proteomes" id="UP000007254">
    <property type="component" value="Chromosome"/>
</dbReference>
<dbReference type="RefSeq" id="WP_014625217.1">
    <property type="nucleotide sequence ID" value="NC_017583.1"/>
</dbReference>
<protein>
    <submittedName>
        <fullName evidence="3">NAD-dependent epimerase/dehydratase</fullName>
    </submittedName>
</protein>
<dbReference type="HOGENOM" id="CLU_007383_1_7_12"/>
<organism evidence="3 4">
    <name type="scientific">Winmispira thermophila (strain ATCC 700085 / DSM 6578 / Z-1203)</name>
    <name type="common">Spirochaeta thermophila</name>
    <dbReference type="NCBI Taxonomy" id="869211"/>
    <lineage>
        <taxon>Bacteria</taxon>
        <taxon>Pseudomonadati</taxon>
        <taxon>Spirochaetota</taxon>
        <taxon>Spirochaetia</taxon>
        <taxon>Winmispirales</taxon>
        <taxon>Winmispiraceae</taxon>
        <taxon>Winmispira</taxon>
    </lineage>
</organism>
<dbReference type="EMBL" id="CP002903">
    <property type="protein sequence ID" value="AEJ61887.1"/>
    <property type="molecule type" value="Genomic_DNA"/>
</dbReference>
<dbReference type="Gene3D" id="3.40.50.720">
    <property type="entry name" value="NAD(P)-binding Rossmann-like Domain"/>
    <property type="match status" value="1"/>
</dbReference>
<reference evidence="3 4" key="1">
    <citation type="submission" date="2011-06" db="EMBL/GenBank/DDBJ databases">
        <title>The complete genome of Spirochaeta thermophila DSM 6578.</title>
        <authorList>
            <consortium name="US DOE Joint Genome Institute (JGI-PGF)"/>
            <person name="Lucas S."/>
            <person name="Lapidus A."/>
            <person name="Bruce D."/>
            <person name="Goodwin L."/>
            <person name="Pitluck S."/>
            <person name="Peters L."/>
            <person name="Kyrpides N."/>
            <person name="Mavromatis K."/>
            <person name="Ivanova N."/>
            <person name="Mikailova N."/>
            <person name="Pagani I."/>
            <person name="Chertkov O."/>
            <person name="Detter J.C."/>
            <person name="Tapia R."/>
            <person name="Han C."/>
            <person name="Land M."/>
            <person name="Hauser L."/>
            <person name="Markowitz V."/>
            <person name="Cheng J.-F."/>
            <person name="Hugenholtz P."/>
            <person name="Woyke T."/>
            <person name="Wu D."/>
            <person name="Spring S."/>
            <person name="Merkhoffer B."/>
            <person name="Schneider S."/>
            <person name="Klenk H.-P."/>
            <person name="Eisen J.A."/>
        </authorList>
    </citation>
    <scope>NUCLEOTIDE SEQUENCE [LARGE SCALE GENOMIC DNA]</scope>
    <source>
        <strain evidence="4">ATCC 700085 / DSM 6578 / Z-1203</strain>
    </source>
</reference>
<dbReference type="KEGG" id="stq:Spith_1626"/>
<dbReference type="InterPro" id="IPR036291">
    <property type="entry name" value="NAD(P)-bd_dom_sf"/>
</dbReference>
<dbReference type="SUPFAM" id="SSF51735">
    <property type="entry name" value="NAD(P)-binding Rossmann-fold domains"/>
    <property type="match status" value="1"/>
</dbReference>
<dbReference type="STRING" id="869211.Spith_1626"/>